<evidence type="ECO:0000256" key="1">
    <source>
        <dbReference type="SAM" id="MobiDB-lite"/>
    </source>
</evidence>
<dbReference type="HOGENOM" id="CLU_1303527_0_0_11"/>
<accession>A6WAS3</accession>
<dbReference type="KEGG" id="kra:Krad_2432"/>
<keyword evidence="3" id="KW-1185">Reference proteome</keyword>
<gene>
    <name evidence="2" type="ordered locus">Krad_2432</name>
</gene>
<dbReference type="AlphaFoldDB" id="A6WAS3"/>
<evidence type="ECO:0000313" key="3">
    <source>
        <dbReference type="Proteomes" id="UP000001116"/>
    </source>
</evidence>
<dbReference type="STRING" id="266940.Krad_2432"/>
<dbReference type="EMBL" id="CP000750">
    <property type="protein sequence ID" value="ABS03912.1"/>
    <property type="molecule type" value="Genomic_DNA"/>
</dbReference>
<evidence type="ECO:0000313" key="2">
    <source>
        <dbReference type="EMBL" id="ABS03912.1"/>
    </source>
</evidence>
<name>A6WAS3_KINRD</name>
<protein>
    <submittedName>
        <fullName evidence="2">Uncharacterized protein</fullName>
    </submittedName>
</protein>
<reference evidence="3" key="1">
    <citation type="journal article" date="2008" name="PLoS ONE">
        <title>Survival in nuclear waste, extreme resistance, and potential applications gleaned from the genome sequence of Kineococcus radiotolerans SRS30216.</title>
        <authorList>
            <person name="Bagwell C.E."/>
            <person name="Bhat S."/>
            <person name="Hawkins G.M."/>
            <person name="Smith B.W."/>
            <person name="Biswas T."/>
            <person name="Hoover T.R."/>
            <person name="Saunders E."/>
            <person name="Han C.S."/>
            <person name="Tsodikov O.V."/>
            <person name="Shimkets L.J."/>
        </authorList>
    </citation>
    <scope>NUCLEOTIDE SEQUENCE [LARGE SCALE GENOMIC DNA]</scope>
    <source>
        <strain evidence="3">ATCC BAA-149 / DSM 14245 / SRS30216</strain>
    </source>
</reference>
<sequence>MAVESVAAESAAASRAREVLTPPAVRSRSGLPPRRRLDALPPADLAGRARPAPEARDPHADFSPPSHQVVLPPRRVQGTKDSSRARAHSGARGHPAIWVDVGSDASRSRRCRPWTPSSGPATSCCISRRRSLRSSTSCVSATAGVYQRHGQGRDSAGVLRAREESSRVQFGDFEHSGPIGGWVSYDRVSEVHTITHQALHPHPQPWSEARD</sequence>
<organism evidence="2 3">
    <name type="scientific">Kineococcus radiotolerans (strain ATCC BAA-149 / DSM 14245 / SRS30216)</name>
    <dbReference type="NCBI Taxonomy" id="266940"/>
    <lineage>
        <taxon>Bacteria</taxon>
        <taxon>Bacillati</taxon>
        <taxon>Actinomycetota</taxon>
        <taxon>Actinomycetes</taxon>
        <taxon>Kineosporiales</taxon>
        <taxon>Kineosporiaceae</taxon>
        <taxon>Kineococcus</taxon>
    </lineage>
</organism>
<dbReference type="Proteomes" id="UP000001116">
    <property type="component" value="Chromosome"/>
</dbReference>
<feature type="compositionally biased region" description="Low complexity" evidence="1">
    <location>
        <begin position="39"/>
        <end position="50"/>
    </location>
</feature>
<feature type="compositionally biased region" description="Low complexity" evidence="1">
    <location>
        <begin position="1"/>
        <end position="14"/>
    </location>
</feature>
<feature type="compositionally biased region" description="Basic and acidic residues" evidence="1">
    <location>
        <begin position="51"/>
        <end position="60"/>
    </location>
</feature>
<feature type="region of interest" description="Disordered" evidence="1">
    <location>
        <begin position="1"/>
        <end position="94"/>
    </location>
</feature>
<proteinExistence type="predicted"/>